<dbReference type="SUPFAM" id="SSF53822">
    <property type="entry name" value="Periplasmic binding protein-like I"/>
    <property type="match status" value="1"/>
</dbReference>
<dbReference type="RefSeq" id="WP_105337237.1">
    <property type="nucleotide sequence ID" value="NZ_PUHZ01000020.1"/>
</dbReference>
<organism evidence="5 6">
    <name type="scientific">Blastopirellula marina</name>
    <dbReference type="NCBI Taxonomy" id="124"/>
    <lineage>
        <taxon>Bacteria</taxon>
        <taxon>Pseudomonadati</taxon>
        <taxon>Planctomycetota</taxon>
        <taxon>Planctomycetia</taxon>
        <taxon>Pirellulales</taxon>
        <taxon>Pirellulaceae</taxon>
        <taxon>Blastopirellula</taxon>
    </lineage>
</organism>
<protein>
    <submittedName>
        <fullName evidence="5">AraC family transcriptional regulator</fullName>
    </submittedName>
</protein>
<dbReference type="Proteomes" id="UP000237819">
    <property type="component" value="Unassembled WGS sequence"/>
</dbReference>
<dbReference type="Gene3D" id="1.10.10.60">
    <property type="entry name" value="Homeodomain-like"/>
    <property type="match status" value="2"/>
</dbReference>
<evidence type="ECO:0000256" key="1">
    <source>
        <dbReference type="ARBA" id="ARBA00023015"/>
    </source>
</evidence>
<dbReference type="AlphaFoldDB" id="A0A2S8GIK1"/>
<dbReference type="EMBL" id="PUHZ01000020">
    <property type="protein sequence ID" value="PQO44268.1"/>
    <property type="molecule type" value="Genomic_DNA"/>
</dbReference>
<dbReference type="PANTHER" id="PTHR30146:SF24">
    <property type="entry name" value="XYLOSE OPERON REGULATORY PROTEIN"/>
    <property type="match status" value="1"/>
</dbReference>
<name>A0A2S8GIK1_9BACT</name>
<keyword evidence="2" id="KW-0238">DNA-binding</keyword>
<dbReference type="InterPro" id="IPR018062">
    <property type="entry name" value="HTH_AraC-typ_CS"/>
</dbReference>
<dbReference type="InterPro" id="IPR028082">
    <property type="entry name" value="Peripla_BP_I"/>
</dbReference>
<evidence type="ECO:0000259" key="4">
    <source>
        <dbReference type="PROSITE" id="PS01124"/>
    </source>
</evidence>
<feature type="domain" description="HTH araC/xylS-type" evidence="4">
    <location>
        <begin position="283"/>
        <end position="381"/>
    </location>
</feature>
<sequence length="386" mass="44181">MSIQAHSTSRRGAHVLLALGWYYSEIHRGVARFARDHGWHVTFDFDEVVPRDWRGDGVITLLGAQEQLWRMLKRFRGPMVDLSESRPDIPLPRLTMDNGAIGRMAAHHFLDRGFRHFAFLHRWELGVSKRRRDAFVDELAKQELDCNVLSWEGQRGRRADSRIQRHRWLVRRLADLPKPLAVFASRDIEAVEVIEAAMAIDAIIPDEIAVLGVDNTETICDCLQTPLSSIDNNLEQIGYDGAALLDRLMAGETPPTETIYVPPSRVVERRSTDGIAVPHLQVAAALRYLQENAHLPISMLDVVREVDMSRSGLEKAFREHFVRPPMEELRRIRLLRAQEMLLQSNEKIVNIARQTGFETSQNLCRVFRQNIGMTPKEYRQQGTLTA</sequence>
<dbReference type="GO" id="GO:0000976">
    <property type="term" value="F:transcription cis-regulatory region binding"/>
    <property type="evidence" value="ECO:0007669"/>
    <property type="project" value="TreeGrafter"/>
</dbReference>
<evidence type="ECO:0000313" key="5">
    <source>
        <dbReference type="EMBL" id="PQO44268.1"/>
    </source>
</evidence>
<dbReference type="SMART" id="SM00342">
    <property type="entry name" value="HTH_ARAC"/>
    <property type="match status" value="1"/>
</dbReference>
<dbReference type="CDD" id="cd01543">
    <property type="entry name" value="PBP1_XylR"/>
    <property type="match status" value="1"/>
</dbReference>
<dbReference type="Gene3D" id="3.40.50.2300">
    <property type="match status" value="2"/>
</dbReference>
<evidence type="ECO:0000313" key="6">
    <source>
        <dbReference type="Proteomes" id="UP000237819"/>
    </source>
</evidence>
<comment type="caution">
    <text evidence="5">The sequence shown here is derived from an EMBL/GenBank/DDBJ whole genome shotgun (WGS) entry which is preliminary data.</text>
</comment>
<dbReference type="OrthoDB" id="9795616at2"/>
<dbReference type="GO" id="GO:0003700">
    <property type="term" value="F:DNA-binding transcription factor activity"/>
    <property type="evidence" value="ECO:0007669"/>
    <property type="project" value="InterPro"/>
</dbReference>
<dbReference type="Pfam" id="PF12833">
    <property type="entry name" value="HTH_18"/>
    <property type="match status" value="1"/>
</dbReference>
<evidence type="ECO:0000256" key="3">
    <source>
        <dbReference type="ARBA" id="ARBA00023163"/>
    </source>
</evidence>
<proteinExistence type="predicted"/>
<dbReference type="InterPro" id="IPR018060">
    <property type="entry name" value="HTH_AraC"/>
</dbReference>
<gene>
    <name evidence="5" type="ORF">C5Y93_20105</name>
</gene>
<dbReference type="Pfam" id="PF13377">
    <property type="entry name" value="Peripla_BP_3"/>
    <property type="match status" value="1"/>
</dbReference>
<dbReference type="InterPro" id="IPR009057">
    <property type="entry name" value="Homeodomain-like_sf"/>
</dbReference>
<keyword evidence="1" id="KW-0805">Transcription regulation</keyword>
<dbReference type="PROSITE" id="PS00041">
    <property type="entry name" value="HTH_ARAC_FAMILY_1"/>
    <property type="match status" value="1"/>
</dbReference>
<dbReference type="InterPro" id="IPR046335">
    <property type="entry name" value="LacI/GalR-like_sensor"/>
</dbReference>
<keyword evidence="3" id="KW-0804">Transcription</keyword>
<evidence type="ECO:0000256" key="2">
    <source>
        <dbReference type="ARBA" id="ARBA00023125"/>
    </source>
</evidence>
<reference evidence="5 6" key="1">
    <citation type="submission" date="2018-02" db="EMBL/GenBank/DDBJ databases">
        <title>Comparative genomes isolates from brazilian mangrove.</title>
        <authorList>
            <person name="Araujo J.E."/>
            <person name="Taketani R.G."/>
            <person name="Silva M.C.P."/>
            <person name="Loureco M.V."/>
            <person name="Andreote F.D."/>
        </authorList>
    </citation>
    <scope>NUCLEOTIDE SEQUENCE [LARGE SCALE GENOMIC DNA]</scope>
    <source>
        <strain evidence="5 6">Nap-Phe MGV</strain>
    </source>
</reference>
<dbReference type="PANTHER" id="PTHR30146">
    <property type="entry name" value="LACI-RELATED TRANSCRIPTIONAL REPRESSOR"/>
    <property type="match status" value="1"/>
</dbReference>
<dbReference type="SUPFAM" id="SSF46689">
    <property type="entry name" value="Homeodomain-like"/>
    <property type="match status" value="1"/>
</dbReference>
<dbReference type="PROSITE" id="PS01124">
    <property type="entry name" value="HTH_ARAC_FAMILY_2"/>
    <property type="match status" value="1"/>
</dbReference>
<accession>A0A2S8GIK1</accession>